<reference evidence="3 4" key="1">
    <citation type="submission" date="2023-05" db="EMBL/GenBank/DDBJ databases">
        <title>Actinoplanes sp. NEAU-A12 genome sequencing.</title>
        <authorList>
            <person name="Wang Z.-S."/>
        </authorList>
    </citation>
    <scope>NUCLEOTIDE SEQUENCE [LARGE SCALE GENOMIC DNA]</scope>
    <source>
        <strain evidence="3 4">NEAU-A12</strain>
    </source>
</reference>
<organism evidence="3 4">
    <name type="scientific">Actinoplanes sandaracinus</name>
    <dbReference type="NCBI Taxonomy" id="3045177"/>
    <lineage>
        <taxon>Bacteria</taxon>
        <taxon>Bacillati</taxon>
        <taxon>Actinomycetota</taxon>
        <taxon>Actinomycetes</taxon>
        <taxon>Micromonosporales</taxon>
        <taxon>Micromonosporaceae</taxon>
        <taxon>Actinoplanes</taxon>
    </lineage>
</organism>
<feature type="signal peptide" evidence="1">
    <location>
        <begin position="1"/>
        <end position="32"/>
    </location>
</feature>
<name>A0ABT6WKH0_9ACTN</name>
<gene>
    <name evidence="3" type="ORF">QLQ12_16535</name>
</gene>
<dbReference type="InterPro" id="IPR012334">
    <property type="entry name" value="Pectin_lyas_fold"/>
</dbReference>
<evidence type="ECO:0000256" key="1">
    <source>
        <dbReference type="SAM" id="SignalP"/>
    </source>
</evidence>
<proteinExistence type="predicted"/>
<dbReference type="InterPro" id="IPR011050">
    <property type="entry name" value="Pectin_lyase_fold/virulence"/>
</dbReference>
<dbReference type="RefSeq" id="WP_282760869.1">
    <property type="nucleotide sequence ID" value="NZ_JASCTH010000010.1"/>
</dbReference>
<dbReference type="SMART" id="SM00710">
    <property type="entry name" value="PbH1"/>
    <property type="match status" value="5"/>
</dbReference>
<dbReference type="EMBL" id="JASCTH010000010">
    <property type="protein sequence ID" value="MDI6100213.1"/>
    <property type="molecule type" value="Genomic_DNA"/>
</dbReference>
<keyword evidence="1" id="KW-0732">Signal</keyword>
<comment type="caution">
    <text evidence="3">The sequence shown here is derived from an EMBL/GenBank/DDBJ whole genome shotgun (WGS) entry which is preliminary data.</text>
</comment>
<dbReference type="SUPFAM" id="SSF51126">
    <property type="entry name" value="Pectin lyase-like"/>
    <property type="match status" value="1"/>
</dbReference>
<feature type="domain" description="Rhamnogalacturonase A/B/Epimerase-like pectate lyase" evidence="2">
    <location>
        <begin position="77"/>
        <end position="150"/>
    </location>
</feature>
<sequence>MRLPLPLPLPVRSSRVVAALAVGLPATVAALAAPAAAAAAASVAPYSLTSSVSPAPLVPESCATDPACVVAPVPRGGTSDDAAALQQAIATAAGRTVPAVVAADGSVTTPATTATVLLSAGTYRLTKGLVLPPNVNLRGAGIGATTLLLDPTLNWRNFSYSFLIRAADTKQAGSTNLVSDLTVNGNCRTGAGAFDDAVLPGSPAQICDFRTALGAHANTGGGISAGDRWTVRQVRFTNFEYFKLWINGTTGVQALDNRFDNRGGAESDGEDNIGGGGRNADTVIQHNQFDATINGNAFDFTNAIRTTVRDNVVLTTPAVAAARGVSEYGNLYFEGVVGATATGNHLEGAHIVLKSNSDYSHTGNNKDVTEPRDSLVAGNTILDSATVGVAVAYDDYLDADGTAGTPGGWNDSSTVTTDHIVRPGGNNIVRDNVIERSRQSGILVYGSTAAKNAADTVSGNRIVNAGFGGSTTYNTGAGWFDTAGIGLSVGSHDAIHGNTVVDDQATPTTWYGVHVGARKAASRPTFLTLTGPNGVTNTATGVIGAPVRTAAQAPEAPTALTAGGNRLTWEESYASGNPIGGYLVLRNGVPVTSLPVGSATIPDNLLDADAASLESAAAGTAGWTVSGAASSVSRSDTAGAVGTASLRLTALSAGQISAYSRKVPAAVGTTYTSVASFQAAGAGRRVRAGLAFTDATGKVTRLGSANVATVDTATGWMTSSYSAAAPAGAVTVQSFLMVENAAVGESHLLDRLGLVAGTATEQWTAPDALSGRYQVVATRTGNGEFSAVTAVTAP</sequence>
<evidence type="ECO:0000259" key="2">
    <source>
        <dbReference type="Pfam" id="PF12708"/>
    </source>
</evidence>
<keyword evidence="3" id="KW-0378">Hydrolase</keyword>
<dbReference type="Gene3D" id="2.160.20.10">
    <property type="entry name" value="Single-stranded right-handed beta-helix, Pectin lyase-like"/>
    <property type="match status" value="1"/>
</dbReference>
<dbReference type="InterPro" id="IPR024535">
    <property type="entry name" value="RHGA/B-epi-like_pectate_lyase"/>
</dbReference>
<dbReference type="GO" id="GO:0016787">
    <property type="term" value="F:hydrolase activity"/>
    <property type="evidence" value="ECO:0007669"/>
    <property type="project" value="UniProtKB-KW"/>
</dbReference>
<protein>
    <submittedName>
        <fullName evidence="3">Glycosyl hydrolase family 28-related protein</fullName>
    </submittedName>
</protein>
<dbReference type="Pfam" id="PF12708">
    <property type="entry name" value="Pect-lyase_RHGA_epim"/>
    <property type="match status" value="1"/>
</dbReference>
<evidence type="ECO:0000313" key="3">
    <source>
        <dbReference type="EMBL" id="MDI6100213.1"/>
    </source>
</evidence>
<evidence type="ECO:0000313" key="4">
    <source>
        <dbReference type="Proteomes" id="UP001241758"/>
    </source>
</evidence>
<feature type="chain" id="PRO_5047138118" evidence="1">
    <location>
        <begin position="33"/>
        <end position="794"/>
    </location>
</feature>
<dbReference type="InterPro" id="IPR006626">
    <property type="entry name" value="PbH1"/>
</dbReference>
<dbReference type="Proteomes" id="UP001241758">
    <property type="component" value="Unassembled WGS sequence"/>
</dbReference>
<accession>A0ABT6WKH0</accession>
<keyword evidence="4" id="KW-1185">Reference proteome</keyword>